<keyword evidence="1" id="KW-0812">Transmembrane</keyword>
<sequence>MSCLLPAILIMTEMLDDLDDGMAHTHSRLRRENEHIAYVSEKAKAGGLCCTIFLLVVAIVLVAAIPF</sequence>
<dbReference type="Proteomes" id="UP000007799">
    <property type="component" value="Unassembled WGS sequence"/>
</dbReference>
<organism evidence="4">
    <name type="scientific">Salpingoeca rosetta (strain ATCC 50818 / BSB-021)</name>
    <dbReference type="NCBI Taxonomy" id="946362"/>
    <lineage>
        <taxon>Eukaryota</taxon>
        <taxon>Choanoflagellata</taxon>
        <taxon>Craspedida</taxon>
        <taxon>Salpingoecidae</taxon>
        <taxon>Salpingoeca</taxon>
    </lineage>
</organism>
<evidence type="ECO:0000313" key="4">
    <source>
        <dbReference type="Proteomes" id="UP000007799"/>
    </source>
</evidence>
<protein>
    <recommendedName>
        <fullName evidence="2">t-SNARE coiled-coil homology domain-containing protein</fullName>
    </recommendedName>
</protein>
<dbReference type="AlphaFoldDB" id="F2U7F9"/>
<dbReference type="KEGG" id="sre:PTSG_12107"/>
<name>F2U7F9_SALR5</name>
<feature type="transmembrane region" description="Helical" evidence="1">
    <location>
        <begin position="45"/>
        <end position="65"/>
    </location>
</feature>
<evidence type="ECO:0000313" key="3">
    <source>
        <dbReference type="EMBL" id="EGD83376.1"/>
    </source>
</evidence>
<accession>F2U7F9</accession>
<dbReference type="InterPro" id="IPR000727">
    <property type="entry name" value="T_SNARE_dom"/>
</dbReference>
<dbReference type="GeneID" id="16075459"/>
<dbReference type="InParanoid" id="F2U7F9"/>
<dbReference type="Pfam" id="PF05739">
    <property type="entry name" value="SNARE"/>
    <property type="match status" value="1"/>
</dbReference>
<dbReference type="Gene3D" id="1.20.5.110">
    <property type="match status" value="1"/>
</dbReference>
<keyword evidence="1" id="KW-1133">Transmembrane helix</keyword>
<gene>
    <name evidence="3" type="ORF">PTSG_12107</name>
</gene>
<dbReference type="RefSeq" id="XP_004994880.1">
    <property type="nucleotide sequence ID" value="XM_004994823.1"/>
</dbReference>
<dbReference type="EMBL" id="GL832963">
    <property type="protein sequence ID" value="EGD83376.1"/>
    <property type="molecule type" value="Genomic_DNA"/>
</dbReference>
<evidence type="ECO:0000259" key="2">
    <source>
        <dbReference type="Pfam" id="PF05739"/>
    </source>
</evidence>
<evidence type="ECO:0000256" key="1">
    <source>
        <dbReference type="SAM" id="Phobius"/>
    </source>
</evidence>
<proteinExistence type="predicted"/>
<feature type="domain" description="T-SNARE coiled-coil homology" evidence="2">
    <location>
        <begin position="13"/>
        <end position="63"/>
    </location>
</feature>
<dbReference type="OrthoDB" id="428895at2759"/>
<reference evidence="3" key="1">
    <citation type="submission" date="2009-08" db="EMBL/GenBank/DDBJ databases">
        <title>Annotation of Salpingoeca rosetta.</title>
        <authorList>
            <consortium name="The Broad Institute Genome Sequencing Platform"/>
            <person name="Russ C."/>
            <person name="Cuomo C."/>
            <person name="Burger G."/>
            <person name="Gray M.W."/>
            <person name="Holland P.W.H."/>
            <person name="King N."/>
            <person name="Lang F.B.F."/>
            <person name="Roger A.J."/>
            <person name="Ruiz-Trillo I."/>
            <person name="Young S.K."/>
            <person name="Zeng Q."/>
            <person name="Gargeya S."/>
            <person name="Alvarado L."/>
            <person name="Berlin A."/>
            <person name="Chapman S.B."/>
            <person name="Chen Z."/>
            <person name="Freedman E."/>
            <person name="Gellesch M."/>
            <person name="Goldberg J."/>
            <person name="Griggs A."/>
            <person name="Gujja S."/>
            <person name="Heilman E."/>
            <person name="Heiman D."/>
            <person name="Howarth C."/>
            <person name="Mehta T."/>
            <person name="Neiman D."/>
            <person name="Pearson M."/>
            <person name="Roberts A."/>
            <person name="Saif S."/>
            <person name="Shea T."/>
            <person name="Shenoy N."/>
            <person name="Sisk P."/>
            <person name="Stolte C."/>
            <person name="Sykes S."/>
            <person name="White J."/>
            <person name="Yandava C."/>
            <person name="Haas B."/>
            <person name="Nusbaum C."/>
            <person name="Birren B."/>
        </authorList>
    </citation>
    <scope>NUCLEOTIDE SEQUENCE [LARGE SCALE GENOMIC DNA]</scope>
    <source>
        <strain evidence="3">ATCC 50818</strain>
    </source>
</reference>
<keyword evidence="4" id="KW-1185">Reference proteome</keyword>
<keyword evidence="1" id="KW-0472">Membrane</keyword>